<evidence type="ECO:0000259" key="9">
    <source>
        <dbReference type="PROSITE" id="PS51755"/>
    </source>
</evidence>
<sequence length="237" mass="26964">MDNITSQILIVEDDWEIHELLTAYLQKEGYETTSAYNGKEALSLLTQTQFQILILDLMIPEIDGYEVLRRVRETQNIPVLILSAKGEEVDKIIGLGLGADDYLTKPFGLGELSARVKAMLRRYVYFNNSTKDDPSSVLTHGDLTINLHTYEVASRTGKITLTSKEFEILKLFLSKPSRVFTKAQIFQAVWKEDCMSDDNTVMVHIRRLRTKIELNPSQPEYIQTVWGIGYKLGEAAN</sequence>
<dbReference type="SUPFAM" id="SSF52172">
    <property type="entry name" value="CheY-like"/>
    <property type="match status" value="1"/>
</dbReference>
<evidence type="ECO:0000313" key="10">
    <source>
        <dbReference type="EMBL" id="MCU6794409.1"/>
    </source>
</evidence>
<dbReference type="CDD" id="cd00383">
    <property type="entry name" value="trans_reg_C"/>
    <property type="match status" value="1"/>
</dbReference>
<keyword evidence="4 7" id="KW-0238">DNA-binding</keyword>
<feature type="domain" description="Response regulatory" evidence="8">
    <location>
        <begin position="7"/>
        <end position="120"/>
    </location>
</feature>
<dbReference type="Gene3D" id="6.10.250.690">
    <property type="match status" value="1"/>
</dbReference>
<dbReference type="PANTHER" id="PTHR48111">
    <property type="entry name" value="REGULATOR OF RPOS"/>
    <property type="match status" value="1"/>
</dbReference>
<protein>
    <submittedName>
        <fullName evidence="10">Response regulator transcription factor</fullName>
    </submittedName>
</protein>
<feature type="domain" description="OmpR/PhoB-type" evidence="9">
    <location>
        <begin position="135"/>
        <end position="234"/>
    </location>
</feature>
<dbReference type="EMBL" id="JAOQIO010000084">
    <property type="protein sequence ID" value="MCU6794409.1"/>
    <property type="molecule type" value="Genomic_DNA"/>
</dbReference>
<evidence type="ECO:0000259" key="8">
    <source>
        <dbReference type="PROSITE" id="PS50110"/>
    </source>
</evidence>
<evidence type="ECO:0000256" key="1">
    <source>
        <dbReference type="ARBA" id="ARBA00022553"/>
    </source>
</evidence>
<feature type="modified residue" description="4-aspartylphosphate" evidence="6">
    <location>
        <position position="56"/>
    </location>
</feature>
<evidence type="ECO:0000256" key="2">
    <source>
        <dbReference type="ARBA" id="ARBA00023012"/>
    </source>
</evidence>
<dbReference type="InterPro" id="IPR001789">
    <property type="entry name" value="Sig_transdc_resp-reg_receiver"/>
</dbReference>
<evidence type="ECO:0000256" key="6">
    <source>
        <dbReference type="PROSITE-ProRule" id="PRU00169"/>
    </source>
</evidence>
<dbReference type="SMART" id="SM00448">
    <property type="entry name" value="REC"/>
    <property type="match status" value="1"/>
</dbReference>
<organism evidence="10 11">
    <name type="scientific">Paenibacillus baimaensis</name>
    <dbReference type="NCBI Taxonomy" id="2982185"/>
    <lineage>
        <taxon>Bacteria</taxon>
        <taxon>Bacillati</taxon>
        <taxon>Bacillota</taxon>
        <taxon>Bacilli</taxon>
        <taxon>Bacillales</taxon>
        <taxon>Paenibacillaceae</taxon>
        <taxon>Paenibacillus</taxon>
    </lineage>
</organism>
<feature type="DNA-binding region" description="OmpR/PhoB-type" evidence="7">
    <location>
        <begin position="135"/>
        <end position="234"/>
    </location>
</feature>
<proteinExistence type="predicted"/>
<dbReference type="InterPro" id="IPR016032">
    <property type="entry name" value="Sig_transdc_resp-reg_C-effctor"/>
</dbReference>
<evidence type="ECO:0000256" key="3">
    <source>
        <dbReference type="ARBA" id="ARBA00023015"/>
    </source>
</evidence>
<dbReference type="InterPro" id="IPR036388">
    <property type="entry name" value="WH-like_DNA-bd_sf"/>
</dbReference>
<reference evidence="10 11" key="1">
    <citation type="submission" date="2022-09" db="EMBL/GenBank/DDBJ databases">
        <authorList>
            <person name="Han X.L."/>
            <person name="Wang Q."/>
            <person name="Lu T."/>
        </authorList>
    </citation>
    <scope>NUCLEOTIDE SEQUENCE [LARGE SCALE GENOMIC DNA]</scope>
    <source>
        <strain evidence="10 11">WQ 127069</strain>
    </source>
</reference>
<dbReference type="Gene3D" id="3.40.50.2300">
    <property type="match status" value="1"/>
</dbReference>
<evidence type="ECO:0000256" key="5">
    <source>
        <dbReference type="ARBA" id="ARBA00023163"/>
    </source>
</evidence>
<keyword evidence="3" id="KW-0805">Transcription regulation</keyword>
<dbReference type="PANTHER" id="PTHR48111:SF40">
    <property type="entry name" value="PHOSPHATE REGULON TRANSCRIPTIONAL REGULATORY PROTEIN PHOB"/>
    <property type="match status" value="1"/>
</dbReference>
<dbReference type="InterPro" id="IPR001867">
    <property type="entry name" value="OmpR/PhoB-type_DNA-bd"/>
</dbReference>
<keyword evidence="2" id="KW-0902">Two-component regulatory system</keyword>
<evidence type="ECO:0000256" key="7">
    <source>
        <dbReference type="PROSITE-ProRule" id="PRU01091"/>
    </source>
</evidence>
<accession>A0ABT2UL71</accession>
<dbReference type="Gene3D" id="1.10.10.10">
    <property type="entry name" value="Winged helix-like DNA-binding domain superfamily/Winged helix DNA-binding domain"/>
    <property type="match status" value="1"/>
</dbReference>
<dbReference type="SUPFAM" id="SSF46894">
    <property type="entry name" value="C-terminal effector domain of the bipartite response regulators"/>
    <property type="match status" value="1"/>
</dbReference>
<keyword evidence="1 6" id="KW-0597">Phosphoprotein</keyword>
<dbReference type="PROSITE" id="PS51755">
    <property type="entry name" value="OMPR_PHOB"/>
    <property type="match status" value="1"/>
</dbReference>
<dbReference type="SMART" id="SM00862">
    <property type="entry name" value="Trans_reg_C"/>
    <property type="match status" value="1"/>
</dbReference>
<dbReference type="InterPro" id="IPR011006">
    <property type="entry name" value="CheY-like_superfamily"/>
</dbReference>
<keyword evidence="11" id="KW-1185">Reference proteome</keyword>
<evidence type="ECO:0000313" key="11">
    <source>
        <dbReference type="Proteomes" id="UP001652445"/>
    </source>
</evidence>
<gene>
    <name evidence="10" type="ORF">OB236_20080</name>
</gene>
<comment type="caution">
    <text evidence="10">The sequence shown here is derived from an EMBL/GenBank/DDBJ whole genome shotgun (WGS) entry which is preliminary data.</text>
</comment>
<dbReference type="InterPro" id="IPR039420">
    <property type="entry name" value="WalR-like"/>
</dbReference>
<dbReference type="PROSITE" id="PS50110">
    <property type="entry name" value="RESPONSE_REGULATORY"/>
    <property type="match status" value="1"/>
</dbReference>
<keyword evidence="5" id="KW-0804">Transcription</keyword>
<dbReference type="Pfam" id="PF00486">
    <property type="entry name" value="Trans_reg_C"/>
    <property type="match status" value="1"/>
</dbReference>
<name>A0ABT2UL71_9BACL</name>
<evidence type="ECO:0000256" key="4">
    <source>
        <dbReference type="ARBA" id="ARBA00023125"/>
    </source>
</evidence>
<dbReference type="Proteomes" id="UP001652445">
    <property type="component" value="Unassembled WGS sequence"/>
</dbReference>
<dbReference type="Pfam" id="PF00072">
    <property type="entry name" value="Response_reg"/>
    <property type="match status" value="1"/>
</dbReference>